<dbReference type="Proteomes" id="UP000248857">
    <property type="component" value="Unassembled WGS sequence"/>
</dbReference>
<dbReference type="OrthoDB" id="529867at2"/>
<protein>
    <submittedName>
        <fullName evidence="1">Uncharacterized protein</fullName>
    </submittedName>
</protein>
<name>A0A2W1K746_9CYAN</name>
<evidence type="ECO:0000313" key="2">
    <source>
        <dbReference type="Proteomes" id="UP000248857"/>
    </source>
</evidence>
<evidence type="ECO:0000313" key="1">
    <source>
        <dbReference type="EMBL" id="PZD75357.1"/>
    </source>
</evidence>
<gene>
    <name evidence="1" type="ORF">C1752_00128</name>
</gene>
<dbReference type="AlphaFoldDB" id="A0A2W1K746"/>
<keyword evidence="2" id="KW-1185">Reference proteome</keyword>
<dbReference type="RefSeq" id="WP_110984118.1">
    <property type="nucleotide sequence ID" value="NZ_CAWNWM010000001.1"/>
</dbReference>
<accession>A0A2W1K746</accession>
<reference evidence="1 2" key="1">
    <citation type="journal article" date="2018" name="Sci. Rep.">
        <title>A novel species of the marine cyanobacterium Acaryochloris with a unique pigment content and lifestyle.</title>
        <authorList>
            <person name="Partensky F."/>
            <person name="Six C."/>
            <person name="Ratin M."/>
            <person name="Garczarek L."/>
            <person name="Vaulot D."/>
            <person name="Probert I."/>
            <person name="Calteau A."/>
            <person name="Gourvil P."/>
            <person name="Marie D."/>
            <person name="Grebert T."/>
            <person name="Bouchier C."/>
            <person name="Le Panse S."/>
            <person name="Gachenot M."/>
            <person name="Rodriguez F."/>
            <person name="Garrido J.L."/>
        </authorList>
    </citation>
    <scope>NUCLEOTIDE SEQUENCE [LARGE SCALE GENOMIC DNA]</scope>
    <source>
        <strain evidence="1 2">RCC1774</strain>
    </source>
</reference>
<comment type="caution">
    <text evidence="1">The sequence shown here is derived from an EMBL/GenBank/DDBJ whole genome shotgun (WGS) entry which is preliminary data.</text>
</comment>
<organism evidence="1 2">
    <name type="scientific">Acaryochloris thomasi RCC1774</name>
    <dbReference type="NCBI Taxonomy" id="1764569"/>
    <lineage>
        <taxon>Bacteria</taxon>
        <taxon>Bacillati</taxon>
        <taxon>Cyanobacteriota</taxon>
        <taxon>Cyanophyceae</taxon>
        <taxon>Acaryochloridales</taxon>
        <taxon>Acaryochloridaceae</taxon>
        <taxon>Acaryochloris</taxon>
        <taxon>Acaryochloris thomasi</taxon>
    </lineage>
</organism>
<sequence length="174" mass="19747">MRDLDYLNPNSTQTLREGVRELRAHEGATSDAAENVVPDLSDDIDMHDAIHVLFGCPTNLLGEIIAHVWTAFGTTVKMQDMHRVNMHDDHQQVLSKIGYGRLIKTWLSSLPRIIATLISAMAMKHRWPAEDYTFYLDQRLCDLRENFGIRLPELPLNDQASSGAALRTIQLRNP</sequence>
<dbReference type="EMBL" id="PQWO01000001">
    <property type="protein sequence ID" value="PZD75357.1"/>
    <property type="molecule type" value="Genomic_DNA"/>
</dbReference>
<proteinExistence type="predicted"/>